<evidence type="ECO:0000313" key="3">
    <source>
        <dbReference type="Proteomes" id="UP001364224"/>
    </source>
</evidence>
<evidence type="ECO:0008006" key="4">
    <source>
        <dbReference type="Google" id="ProtNLM"/>
    </source>
</evidence>
<keyword evidence="1" id="KW-0732">Signal</keyword>
<dbReference type="EMBL" id="JAZHRV010000001">
    <property type="protein sequence ID" value="MEH2559903.1"/>
    <property type="molecule type" value="Genomic_DNA"/>
</dbReference>
<sequence length="84" mass="9109">MQSRAVFVVAFLLFSNAALAESRPVCQSMPRPQASSCDTAGLPGTLRSEAPFAQTSARSLCRRTAPLCTRAINYSTRQQWASSQ</sequence>
<dbReference type="Proteomes" id="UP001364224">
    <property type="component" value="Unassembled WGS sequence"/>
</dbReference>
<feature type="chain" id="PRO_5045805746" description="DUF3551 domain-containing protein" evidence="1">
    <location>
        <begin position="21"/>
        <end position="84"/>
    </location>
</feature>
<accession>A0ABU8BMW3</accession>
<reference evidence="2 3" key="1">
    <citation type="submission" date="2024-02" db="EMBL/GenBank/DDBJ databases">
        <title>Adaptive strategies in a cosmopolitan and abundant soil bacterium.</title>
        <authorList>
            <person name="Carini P."/>
        </authorList>
    </citation>
    <scope>NUCLEOTIDE SEQUENCE [LARGE SCALE GENOMIC DNA]</scope>
    <source>
        <strain evidence="2 3">AZCC 1608</strain>
    </source>
</reference>
<keyword evidence="3" id="KW-1185">Reference proteome</keyword>
<feature type="signal peptide" evidence="1">
    <location>
        <begin position="1"/>
        <end position="20"/>
    </location>
</feature>
<comment type="caution">
    <text evidence="2">The sequence shown here is derived from an EMBL/GenBank/DDBJ whole genome shotgun (WGS) entry which is preliminary data.</text>
</comment>
<evidence type="ECO:0000256" key="1">
    <source>
        <dbReference type="SAM" id="SignalP"/>
    </source>
</evidence>
<proteinExistence type="predicted"/>
<gene>
    <name evidence="2" type="ORF">V1286_007432</name>
</gene>
<name>A0ABU8BMW3_9BRAD</name>
<organism evidence="2 3">
    <name type="scientific">Bradyrhizobium algeriense</name>
    <dbReference type="NCBI Taxonomy" id="634784"/>
    <lineage>
        <taxon>Bacteria</taxon>
        <taxon>Pseudomonadati</taxon>
        <taxon>Pseudomonadota</taxon>
        <taxon>Alphaproteobacteria</taxon>
        <taxon>Hyphomicrobiales</taxon>
        <taxon>Nitrobacteraceae</taxon>
        <taxon>Bradyrhizobium</taxon>
    </lineage>
</organism>
<protein>
    <recommendedName>
        <fullName evidence="4">DUF3551 domain-containing protein</fullName>
    </recommendedName>
</protein>
<evidence type="ECO:0000313" key="2">
    <source>
        <dbReference type="EMBL" id="MEH2559903.1"/>
    </source>
</evidence>